<protein>
    <submittedName>
        <fullName evidence="1">Uncharacterized protein</fullName>
    </submittedName>
</protein>
<organism evidence="1 2">
    <name type="scientific">Azospirillum lipoferum</name>
    <dbReference type="NCBI Taxonomy" id="193"/>
    <lineage>
        <taxon>Bacteria</taxon>
        <taxon>Pseudomonadati</taxon>
        <taxon>Pseudomonadota</taxon>
        <taxon>Alphaproteobacteria</taxon>
        <taxon>Rhodospirillales</taxon>
        <taxon>Azospirillaceae</taxon>
        <taxon>Azospirillum</taxon>
    </lineage>
</organism>
<dbReference type="OrthoDB" id="10004188at2"/>
<dbReference type="Proteomes" id="UP000324927">
    <property type="component" value="Unassembled WGS sequence"/>
</dbReference>
<dbReference type="AlphaFoldDB" id="A0A5A9GT56"/>
<dbReference type="EMBL" id="VTTN01000003">
    <property type="protein sequence ID" value="KAA0596519.1"/>
    <property type="molecule type" value="Genomic_DNA"/>
</dbReference>
<sequence length="125" mass="13212">MIFLVESWDAGLARHGRRPDPRSGSCFFPLCRIHLDQRGGGHTGRGRALRDRLGAGQAGRLVGQGAVGRLGGTGDDIEIEHDNLSRLVVRPPGSPVFGFSGCAARQGLGVTNAKAAADRSGRLRE</sequence>
<gene>
    <name evidence="1" type="ORF">FZ942_10410</name>
</gene>
<proteinExistence type="predicted"/>
<evidence type="ECO:0000313" key="1">
    <source>
        <dbReference type="EMBL" id="KAA0596519.1"/>
    </source>
</evidence>
<reference evidence="1 2" key="1">
    <citation type="submission" date="2019-08" db="EMBL/GenBank/DDBJ databases">
        <authorList>
            <person name="Grouzdev D."/>
            <person name="Tikhonova E."/>
            <person name="Kravchenko I."/>
        </authorList>
    </citation>
    <scope>NUCLEOTIDE SEQUENCE [LARGE SCALE GENOMIC DNA]</scope>
    <source>
        <strain evidence="1 2">59b</strain>
    </source>
</reference>
<keyword evidence="2" id="KW-1185">Reference proteome</keyword>
<evidence type="ECO:0000313" key="2">
    <source>
        <dbReference type="Proteomes" id="UP000324927"/>
    </source>
</evidence>
<comment type="caution">
    <text evidence="1">The sequence shown here is derived from an EMBL/GenBank/DDBJ whole genome shotgun (WGS) entry which is preliminary data.</text>
</comment>
<name>A0A5A9GT56_AZOLI</name>
<accession>A0A5A9GT56</accession>